<proteinExistence type="predicted"/>
<comment type="caution">
    <text evidence="1">The sequence shown here is derived from an EMBL/GenBank/DDBJ whole genome shotgun (WGS) entry which is preliminary data.</text>
</comment>
<name>A0A4R5KIR1_9BURK</name>
<evidence type="ECO:0000313" key="2">
    <source>
        <dbReference type="Proteomes" id="UP000295606"/>
    </source>
</evidence>
<accession>A0A4R5KIR1</accession>
<dbReference type="AlphaFoldDB" id="A0A4R5KIR1"/>
<protein>
    <submittedName>
        <fullName evidence="1">Uncharacterized protein</fullName>
    </submittedName>
</protein>
<evidence type="ECO:0000313" key="1">
    <source>
        <dbReference type="EMBL" id="TDF95371.1"/>
    </source>
</evidence>
<gene>
    <name evidence="1" type="ORF">E1N52_43535</name>
</gene>
<dbReference type="RefSeq" id="WP_133191238.1">
    <property type="nucleotide sequence ID" value="NZ_SMOD01000136.1"/>
</dbReference>
<dbReference type="EMBL" id="SMOD01000136">
    <property type="protein sequence ID" value="TDF95371.1"/>
    <property type="molecule type" value="Genomic_DNA"/>
</dbReference>
<dbReference type="Proteomes" id="UP000295606">
    <property type="component" value="Unassembled WGS sequence"/>
</dbReference>
<organism evidence="1 2">
    <name type="scientific">Paraburkholderia guartelaensis</name>
    <dbReference type="NCBI Taxonomy" id="2546446"/>
    <lineage>
        <taxon>Bacteria</taxon>
        <taxon>Pseudomonadati</taxon>
        <taxon>Pseudomonadota</taxon>
        <taxon>Betaproteobacteria</taxon>
        <taxon>Burkholderiales</taxon>
        <taxon>Burkholderiaceae</taxon>
        <taxon>Paraburkholderia</taxon>
    </lineage>
</organism>
<sequence>MLPMTAKTNCSGATKYWRHSATTDLLQELIATLFTDPALLRHDGNLIAVDRHSYTATVGLAWHETHSGEFVSQGHLGTGTREKRQLAFNDLIFLAAAPI</sequence>
<reference evidence="1 2" key="1">
    <citation type="submission" date="2019-03" db="EMBL/GenBank/DDBJ databases">
        <title>Paraburkholderia sp. isolated from native Mimosa gymnas in Guartela State Park, Brazil.</title>
        <authorList>
            <person name="Paulitsch F."/>
            <person name="Hungria M."/>
            <person name="Delamuta J.R.M."/>
            <person name="Ribeiro R.A."/>
            <person name="Dall'Agnol R."/>
            <person name="Silva J.S.B."/>
        </authorList>
    </citation>
    <scope>NUCLEOTIDE SEQUENCE [LARGE SCALE GENOMIC DNA]</scope>
    <source>
        <strain evidence="1 2">CNPSo 3008</strain>
    </source>
</reference>